<evidence type="ECO:0000313" key="2">
    <source>
        <dbReference type="Proteomes" id="UP001165378"/>
    </source>
</evidence>
<gene>
    <name evidence="1" type="ORF">LZ495_26690</name>
</gene>
<dbReference type="SUPFAM" id="SSF48371">
    <property type="entry name" value="ARM repeat"/>
    <property type="match status" value="1"/>
</dbReference>
<dbReference type="RefSeq" id="WP_235055441.1">
    <property type="nucleotide sequence ID" value="NZ_JAKFHA010000018.1"/>
</dbReference>
<evidence type="ECO:0000313" key="1">
    <source>
        <dbReference type="EMBL" id="MCF2530783.1"/>
    </source>
</evidence>
<accession>A0AA41Q3B6</accession>
<dbReference type="InterPro" id="IPR011989">
    <property type="entry name" value="ARM-like"/>
</dbReference>
<dbReference type="EMBL" id="JAKFHA010000018">
    <property type="protein sequence ID" value="MCF2530783.1"/>
    <property type="molecule type" value="Genomic_DNA"/>
</dbReference>
<organism evidence="1 2">
    <name type="scientific">Yinghuangia soli</name>
    <dbReference type="NCBI Taxonomy" id="2908204"/>
    <lineage>
        <taxon>Bacteria</taxon>
        <taxon>Bacillati</taxon>
        <taxon>Actinomycetota</taxon>
        <taxon>Actinomycetes</taxon>
        <taxon>Kitasatosporales</taxon>
        <taxon>Streptomycetaceae</taxon>
        <taxon>Yinghuangia</taxon>
    </lineage>
</organism>
<keyword evidence="2" id="KW-1185">Reference proteome</keyword>
<comment type="caution">
    <text evidence="1">The sequence shown here is derived from an EMBL/GenBank/DDBJ whole genome shotgun (WGS) entry which is preliminary data.</text>
</comment>
<reference evidence="1" key="1">
    <citation type="submission" date="2022-01" db="EMBL/GenBank/DDBJ databases">
        <title>Genome-Based Taxonomic Classification of the Phylum Actinobacteria.</title>
        <authorList>
            <person name="Gao Y."/>
        </authorList>
    </citation>
    <scope>NUCLEOTIDE SEQUENCE</scope>
    <source>
        <strain evidence="1">KLBMP 8922</strain>
    </source>
</reference>
<sequence length="436" mass="46404">MAAAEYLDELVRDLAVAERRPAASAALVAAGAEAAPAVLRELVDESSPVPSYVAGAVLRGIGMGTFDMVFEALVAARNPGARRRIGRAYCDYGTAALSRYTAALSHPDAHVRHAAVGGIRSCGPDALPAAGALLPLLGDRDAEVAEAAGTVLMLVGDAVVLRRVRRDGPGRLRSRALAVLADIGGESALSDRDRAAVERLLRIKLIGDRPVAPDACWMHWLAIPSGDQAGIIAALGLAGPRQVTFTLGNDVVDSDAHGRLDADHDCFDRVFVTPELDGWTFVMGRWCDPCDPDRCDDVLRLCGLLSSRYGRAQAYYYGAQGDGSAWLLAEDGVVVRRYCETGKGDDELLTLGEPLPLERLRRAELGLASDWDTAEEEQDAEDEWKWAAFDLAPRIAAAYGVSPLAIGADTLMRGTGVLALTPYATSRTLPAGAYRI</sequence>
<dbReference type="Proteomes" id="UP001165378">
    <property type="component" value="Unassembled WGS sequence"/>
</dbReference>
<evidence type="ECO:0008006" key="3">
    <source>
        <dbReference type="Google" id="ProtNLM"/>
    </source>
</evidence>
<protein>
    <recommendedName>
        <fullName evidence="3">HEAT repeat domain-containing protein</fullName>
    </recommendedName>
</protein>
<proteinExistence type="predicted"/>
<dbReference type="Gene3D" id="1.25.10.10">
    <property type="entry name" value="Leucine-rich Repeat Variant"/>
    <property type="match status" value="1"/>
</dbReference>
<dbReference type="InterPro" id="IPR016024">
    <property type="entry name" value="ARM-type_fold"/>
</dbReference>
<name>A0AA41Q3B6_9ACTN</name>
<dbReference type="AlphaFoldDB" id="A0AA41Q3B6"/>